<dbReference type="RefSeq" id="WP_341420107.1">
    <property type="nucleotide sequence ID" value="NZ_JBBPCC010000039.1"/>
</dbReference>
<dbReference type="Proteomes" id="UP001469365">
    <property type="component" value="Unassembled WGS sequence"/>
</dbReference>
<proteinExistence type="predicted"/>
<accession>A0ABU9DXW6</accession>
<dbReference type="EMBL" id="JBBPCC010000039">
    <property type="protein sequence ID" value="MEK8132978.1"/>
    <property type="molecule type" value="Genomic_DNA"/>
</dbReference>
<evidence type="ECO:0000313" key="2">
    <source>
        <dbReference type="Proteomes" id="UP001469365"/>
    </source>
</evidence>
<keyword evidence="2" id="KW-1185">Reference proteome</keyword>
<evidence type="ECO:0000313" key="1">
    <source>
        <dbReference type="EMBL" id="MEK8132978.1"/>
    </source>
</evidence>
<protein>
    <submittedName>
        <fullName evidence="1">Uncharacterized protein</fullName>
    </submittedName>
</protein>
<sequence length="69" mass="8007">MTNFISIGKENDFIFQALSHMGNASSLMSWANNAVEDEKEVPRQLKEEMKQVNARIHELQECLRDIKNK</sequence>
<name>A0ABU9DXW6_9BACL</name>
<reference evidence="1 2" key="1">
    <citation type="submission" date="2024-04" db="EMBL/GenBank/DDBJ databases">
        <title>draft genome sequnece of Paenibacillus filicis.</title>
        <authorList>
            <person name="Kim D.-U."/>
        </authorList>
    </citation>
    <scope>NUCLEOTIDE SEQUENCE [LARGE SCALE GENOMIC DNA]</scope>
    <source>
        <strain evidence="1 2">KACC14197</strain>
    </source>
</reference>
<gene>
    <name evidence="1" type="ORF">WMW72_34375</name>
</gene>
<organism evidence="1 2">
    <name type="scientific">Paenibacillus filicis</name>
    <dbReference type="NCBI Taxonomy" id="669464"/>
    <lineage>
        <taxon>Bacteria</taxon>
        <taxon>Bacillati</taxon>
        <taxon>Bacillota</taxon>
        <taxon>Bacilli</taxon>
        <taxon>Bacillales</taxon>
        <taxon>Paenibacillaceae</taxon>
        <taxon>Paenibacillus</taxon>
    </lineage>
</organism>
<comment type="caution">
    <text evidence="1">The sequence shown here is derived from an EMBL/GenBank/DDBJ whole genome shotgun (WGS) entry which is preliminary data.</text>
</comment>